<feature type="signal peptide" evidence="1">
    <location>
        <begin position="1"/>
        <end position="24"/>
    </location>
</feature>
<name>A0A9X3L5W0_9BACI</name>
<dbReference type="NCBIfam" id="TIGR02669">
    <property type="entry name" value="SpoIID_LytB"/>
    <property type="match status" value="1"/>
</dbReference>
<evidence type="ECO:0000259" key="2">
    <source>
        <dbReference type="Pfam" id="PF08486"/>
    </source>
</evidence>
<comment type="caution">
    <text evidence="3">The sequence shown here is derived from an EMBL/GenBank/DDBJ whole genome shotgun (WGS) entry which is preliminary data.</text>
</comment>
<dbReference type="AlphaFoldDB" id="A0A9X3L5W0"/>
<proteinExistence type="predicted"/>
<keyword evidence="1" id="KW-0732">Signal</keyword>
<keyword evidence="4" id="KW-1185">Reference proteome</keyword>
<dbReference type="Proteomes" id="UP001152172">
    <property type="component" value="Unassembled WGS sequence"/>
</dbReference>
<dbReference type="InterPro" id="IPR051922">
    <property type="entry name" value="Bact_Sporulation_Assoc"/>
</dbReference>
<dbReference type="GO" id="GO:0030435">
    <property type="term" value="P:sporulation resulting in formation of a cellular spore"/>
    <property type="evidence" value="ECO:0007669"/>
    <property type="project" value="InterPro"/>
</dbReference>
<feature type="domain" description="Sporulation stage II protein D amidase enhancer LytB N-terminal" evidence="2">
    <location>
        <begin position="197"/>
        <end position="277"/>
    </location>
</feature>
<accession>A0A9X3L5W0</accession>
<dbReference type="PANTHER" id="PTHR30032:SF4">
    <property type="entry name" value="AMIDASE ENHANCER"/>
    <property type="match status" value="1"/>
</dbReference>
<dbReference type="EMBL" id="JAMKBI010000001">
    <property type="protein sequence ID" value="MCZ8531850.1"/>
    <property type="molecule type" value="Genomic_DNA"/>
</dbReference>
<feature type="chain" id="PRO_5040900655" evidence="1">
    <location>
        <begin position="25"/>
        <end position="511"/>
    </location>
</feature>
<reference evidence="3" key="1">
    <citation type="submission" date="2022-05" db="EMBL/GenBank/DDBJ databases">
        <authorList>
            <person name="Colautti A."/>
            <person name="Iacumin L."/>
        </authorList>
    </citation>
    <scope>NUCLEOTIDE SEQUENCE</scope>
    <source>
        <strain evidence="3">DSM 30747</strain>
    </source>
</reference>
<evidence type="ECO:0000313" key="4">
    <source>
        <dbReference type="Proteomes" id="UP001152172"/>
    </source>
</evidence>
<sequence>MKKKVIAILSVAVLSLVSTNSALAYKQETYSKQVQVEVHNASTTSLNLSGVYKLQNLTTNEMFYALPDTPVTFSQVNGEVSIYQTGAAMYSANGYALHAISGDEKIVVFNKSVDGKKGATADYETVKSYTAFQGANLVDEFTNASGETWYSITDDQGVSSWIPATSGIVAKVSSLPIGKTSNGSSYRGSFNVVKSGATVQIVNRLDLENYLKGVIPNESPASWHIEALKAQTVAARSYTLSKAGILSSTTKDQMYKGYSSEHKNTNAAVEATNGLVVKANGKLVQAYFYSTSGGKTANIGEVWNSTQVSHFVSVDDSIEQSPYKNWTVSIPVANILKKFGFASTDTLLDIKLTKGGSNGEVTAVTAITSSGEKTISGNESVMRNVFLDAKNASLKSSWFDISFTKPTGGTDLAIQGAKGSTEVTSLNGMSVQTASGVLTVPNGSVNIQTNEGIISTTGVTSTGIQTITVNGKGYGHRIGMSQYGAKARAEAGWTYDRILKHYYQGTTIEKF</sequence>
<organism evidence="3 4">
    <name type="scientific">Psychrobacillus psychrodurans</name>
    <dbReference type="NCBI Taxonomy" id="126157"/>
    <lineage>
        <taxon>Bacteria</taxon>
        <taxon>Bacillati</taxon>
        <taxon>Bacillota</taxon>
        <taxon>Bacilli</taxon>
        <taxon>Bacillales</taxon>
        <taxon>Bacillaceae</taxon>
        <taxon>Psychrobacillus</taxon>
    </lineage>
</organism>
<gene>
    <name evidence="3" type="ORF">M9R61_00655</name>
</gene>
<evidence type="ECO:0000313" key="3">
    <source>
        <dbReference type="EMBL" id="MCZ8531850.1"/>
    </source>
</evidence>
<dbReference type="PANTHER" id="PTHR30032">
    <property type="entry name" value="N-ACETYLMURAMOYL-L-ALANINE AMIDASE-RELATED"/>
    <property type="match status" value="1"/>
</dbReference>
<dbReference type="InterPro" id="IPR013486">
    <property type="entry name" value="SpoIID/LytB"/>
</dbReference>
<dbReference type="RefSeq" id="WP_269920543.1">
    <property type="nucleotide sequence ID" value="NZ_JAMKBI010000001.1"/>
</dbReference>
<dbReference type="Pfam" id="PF08486">
    <property type="entry name" value="SpoIID"/>
    <property type="match status" value="1"/>
</dbReference>
<protein>
    <submittedName>
        <fullName evidence="3">SpoIID/LytB domain-containing protein</fullName>
    </submittedName>
</protein>
<evidence type="ECO:0000256" key="1">
    <source>
        <dbReference type="SAM" id="SignalP"/>
    </source>
</evidence>
<dbReference type="GO" id="GO:0030288">
    <property type="term" value="C:outer membrane-bounded periplasmic space"/>
    <property type="evidence" value="ECO:0007669"/>
    <property type="project" value="TreeGrafter"/>
</dbReference>
<dbReference type="InterPro" id="IPR013693">
    <property type="entry name" value="SpoIID/LytB_N"/>
</dbReference>